<dbReference type="AlphaFoldDB" id="A0A3R8VTQ8"/>
<feature type="domain" description="Protein kinase" evidence="9">
    <location>
        <begin position="37"/>
        <end position="298"/>
    </location>
</feature>
<feature type="compositionally biased region" description="Gly residues" evidence="8">
    <location>
        <begin position="391"/>
        <end position="404"/>
    </location>
</feature>
<dbReference type="InterPro" id="IPR000719">
    <property type="entry name" value="Prot_kinase_dom"/>
</dbReference>
<dbReference type="Gene3D" id="3.30.200.20">
    <property type="entry name" value="Phosphorylase Kinase, domain 1"/>
    <property type="match status" value="1"/>
</dbReference>
<feature type="region of interest" description="Disordered" evidence="8">
    <location>
        <begin position="436"/>
        <end position="664"/>
    </location>
</feature>
<dbReference type="Proteomes" id="UP000276526">
    <property type="component" value="Unassembled WGS sequence"/>
</dbReference>
<reference evidence="10 11" key="1">
    <citation type="submission" date="2018-01" db="EMBL/GenBank/DDBJ databases">
        <title>Twenty Corynebacterium bovis Genomes.</title>
        <authorList>
            <person name="Gulvik C.A."/>
        </authorList>
    </citation>
    <scope>NUCLEOTIDE SEQUENCE [LARGE SCALE GENOMIC DNA]</scope>
    <source>
        <strain evidence="10 11">F6900</strain>
    </source>
</reference>
<feature type="compositionally biased region" description="Gly residues" evidence="8">
    <location>
        <begin position="522"/>
        <end position="598"/>
    </location>
</feature>
<feature type="compositionally biased region" description="Gly residues" evidence="8">
    <location>
        <begin position="613"/>
        <end position="627"/>
    </location>
</feature>
<feature type="compositionally biased region" description="Low complexity" evidence="8">
    <location>
        <begin position="628"/>
        <end position="654"/>
    </location>
</feature>
<dbReference type="SMART" id="SM00220">
    <property type="entry name" value="S_TKc"/>
    <property type="match status" value="1"/>
</dbReference>
<feature type="region of interest" description="Disordered" evidence="8">
    <location>
        <begin position="328"/>
        <end position="410"/>
    </location>
</feature>
<feature type="compositionally biased region" description="Low complexity" evidence="8">
    <location>
        <begin position="370"/>
        <end position="390"/>
    </location>
</feature>
<evidence type="ECO:0000256" key="5">
    <source>
        <dbReference type="ARBA" id="ARBA00022777"/>
    </source>
</evidence>
<evidence type="ECO:0000313" key="10">
    <source>
        <dbReference type="EMBL" id="RRO86492.1"/>
    </source>
</evidence>
<dbReference type="FunFam" id="1.10.510.10:FF:000021">
    <property type="entry name" value="Serine/threonine protein kinase"/>
    <property type="match status" value="1"/>
</dbReference>
<feature type="region of interest" description="Disordered" evidence="8">
    <location>
        <begin position="1"/>
        <end position="24"/>
    </location>
</feature>
<dbReference type="PROSITE" id="PS00107">
    <property type="entry name" value="PROTEIN_KINASE_ATP"/>
    <property type="match status" value="1"/>
</dbReference>
<feature type="binding site" evidence="7">
    <location>
        <position position="66"/>
    </location>
    <ligand>
        <name>ATP</name>
        <dbReference type="ChEBI" id="CHEBI:30616"/>
    </ligand>
</feature>
<evidence type="ECO:0000313" key="11">
    <source>
        <dbReference type="Proteomes" id="UP000276526"/>
    </source>
</evidence>
<comment type="caution">
    <text evidence="10">The sequence shown here is derived from an EMBL/GenBank/DDBJ whole genome shotgun (WGS) entry which is preliminary data.</text>
</comment>
<dbReference type="RefSeq" id="WP_125207194.1">
    <property type="nucleotide sequence ID" value="NZ_JAUKFU010000087.1"/>
</dbReference>
<dbReference type="SUPFAM" id="SSF56112">
    <property type="entry name" value="Protein kinase-like (PK-like)"/>
    <property type="match status" value="1"/>
</dbReference>
<proteinExistence type="predicted"/>
<organism evidence="10 11">
    <name type="scientific">Corynebacterium bovis</name>
    <dbReference type="NCBI Taxonomy" id="36808"/>
    <lineage>
        <taxon>Bacteria</taxon>
        <taxon>Bacillati</taxon>
        <taxon>Actinomycetota</taxon>
        <taxon>Actinomycetes</taxon>
        <taxon>Mycobacteriales</taxon>
        <taxon>Corynebacteriaceae</taxon>
        <taxon>Corynebacterium</taxon>
    </lineage>
</organism>
<evidence type="ECO:0000256" key="1">
    <source>
        <dbReference type="ARBA" id="ARBA00012513"/>
    </source>
</evidence>
<dbReference type="PANTHER" id="PTHR43289">
    <property type="entry name" value="MITOGEN-ACTIVATED PROTEIN KINASE KINASE KINASE 20-RELATED"/>
    <property type="match status" value="1"/>
</dbReference>
<feature type="compositionally biased region" description="Low complexity" evidence="8">
    <location>
        <begin position="337"/>
        <end position="349"/>
    </location>
</feature>
<name>A0A3R8VTQ8_9CORY</name>
<protein>
    <recommendedName>
        <fullName evidence="1">non-specific serine/threonine protein kinase</fullName>
        <ecNumber evidence="1">2.7.11.1</ecNumber>
    </recommendedName>
</protein>
<keyword evidence="4 7" id="KW-0547">Nucleotide-binding</keyword>
<dbReference type="PROSITE" id="PS00108">
    <property type="entry name" value="PROTEIN_KINASE_ST"/>
    <property type="match status" value="1"/>
</dbReference>
<evidence type="ECO:0000256" key="2">
    <source>
        <dbReference type="ARBA" id="ARBA00022527"/>
    </source>
</evidence>
<dbReference type="EC" id="2.7.11.1" evidence="1"/>
<evidence type="ECO:0000256" key="7">
    <source>
        <dbReference type="PROSITE-ProRule" id="PRU10141"/>
    </source>
</evidence>
<evidence type="ECO:0000259" key="9">
    <source>
        <dbReference type="PROSITE" id="PS50011"/>
    </source>
</evidence>
<dbReference type="PANTHER" id="PTHR43289:SF6">
    <property type="entry name" value="SERINE_THREONINE-PROTEIN KINASE NEKL-3"/>
    <property type="match status" value="1"/>
</dbReference>
<dbReference type="Gene3D" id="1.10.510.10">
    <property type="entry name" value="Transferase(Phosphotransferase) domain 1"/>
    <property type="match status" value="1"/>
</dbReference>
<accession>A0A3R8VTQ8</accession>
<feature type="compositionally biased region" description="Low complexity" evidence="8">
    <location>
        <begin position="476"/>
        <end position="506"/>
    </location>
</feature>
<sequence>MSEHPQNRPDNPSGDPDRTPPDRAGLARTQRLLGDRYDLSWVIGRGGMSTVWLAYDRQEDRDVAVKILRSEYTDNQEFLSRFRQEAEAAETIHSPNVVATYDYGEAPDGEGGTFCHIIMEYVRGESLADVLARERTLPENLALDVIAQTAVGLQAIHESGMVHRDIKPGNLLITPDGRVKVTDFGIAKAASAVPLTRTGMVVGTAQYVSPEQAQGNDVGPASDVYSLGVVGYEMLCGRRPFSGDSTVSVAIKHISEAPPALPDTVSAPMRELIAVCLRKNPAMRYVDGAELASATVFVSRGELPPRPRAVPDIDPAPATEQLGAVTDITQMGPAPGPAGTSAAAAARAELPGRDPRGTRAGAGQAGQSGQGAQPGQPGQGSRRAPQAVGAAGAGSAGRGTGRPAGRGSRRGGTTVAWVVLGLAAVAAAVGAGVLLASGGDEPDDRPATETRTVTTEVTPDRVPDSDGGGVVPLDPATPQQTVPRTTPTTPRPGGTTPASPTTPATGDGQGGSRTGTDDTDGRGGTGQGGTGGTGQGGGTGGTGQGNGDTGTGQGGTGQGGTGGAGQGGTGQGGTGGAGQGGGTGGTGQGTGGAPGTGTGAAENPGGPSTPGHGDTGTGTGQGTGGNHPPGRSTGTDTGTTTQAAAATGARAGHASIQRAGFTTL</sequence>
<dbReference type="InterPro" id="IPR011009">
    <property type="entry name" value="Kinase-like_dom_sf"/>
</dbReference>
<dbReference type="InterPro" id="IPR017441">
    <property type="entry name" value="Protein_kinase_ATP_BS"/>
</dbReference>
<keyword evidence="6 7" id="KW-0067">ATP-binding</keyword>
<evidence type="ECO:0000256" key="3">
    <source>
        <dbReference type="ARBA" id="ARBA00022679"/>
    </source>
</evidence>
<evidence type="ECO:0000256" key="8">
    <source>
        <dbReference type="SAM" id="MobiDB-lite"/>
    </source>
</evidence>
<dbReference type="GO" id="GO:0004674">
    <property type="term" value="F:protein serine/threonine kinase activity"/>
    <property type="evidence" value="ECO:0007669"/>
    <property type="project" value="UniProtKB-KW"/>
</dbReference>
<dbReference type="CDD" id="cd14014">
    <property type="entry name" value="STKc_PknB_like"/>
    <property type="match status" value="1"/>
</dbReference>
<dbReference type="EMBL" id="PQNK01000009">
    <property type="protein sequence ID" value="RRO86492.1"/>
    <property type="molecule type" value="Genomic_DNA"/>
</dbReference>
<dbReference type="InterPro" id="IPR008271">
    <property type="entry name" value="Ser/Thr_kinase_AS"/>
</dbReference>
<keyword evidence="5 10" id="KW-0418">Kinase</keyword>
<dbReference type="Pfam" id="PF00069">
    <property type="entry name" value="Pkinase"/>
    <property type="match status" value="1"/>
</dbReference>
<evidence type="ECO:0000256" key="4">
    <source>
        <dbReference type="ARBA" id="ARBA00022741"/>
    </source>
</evidence>
<keyword evidence="3" id="KW-0808">Transferase</keyword>
<dbReference type="PROSITE" id="PS50011">
    <property type="entry name" value="PROTEIN_KINASE_DOM"/>
    <property type="match status" value="1"/>
</dbReference>
<evidence type="ECO:0000256" key="6">
    <source>
        <dbReference type="ARBA" id="ARBA00022840"/>
    </source>
</evidence>
<keyword evidence="2 10" id="KW-0723">Serine/threonine-protein kinase</keyword>
<dbReference type="GO" id="GO:0005524">
    <property type="term" value="F:ATP binding"/>
    <property type="evidence" value="ECO:0007669"/>
    <property type="project" value="UniProtKB-UniRule"/>
</dbReference>
<gene>
    <name evidence="10" type="ORF">CXF48_06755</name>
</gene>